<name>A0ABU6YUI4_9FABA</name>
<gene>
    <name evidence="1" type="ORF">PIB30_092849</name>
</gene>
<sequence length="218" mass="24861">MPILTIQDGGTTLTLVGEGTKTRKTTSKTVHLINHFQGHHFSQLVHNNHLLNLETQVGQIAKQISTKFPNAFPSDTEVNPKAECKAITLRSRKALEDVNNKVNIQTTKGDEKAIPYPMEEDAEGCMRIDVIEELIMEVQKEEAMQKFQAKQARYDVLDDTNHDFVLQKIDDIVQKNEESVQQKNEFMLQKNSEQVQKIVEVVQPNDVKVQQKNIDLLQ</sequence>
<dbReference type="EMBL" id="JASCZI010243598">
    <property type="protein sequence ID" value="MED6213397.1"/>
    <property type="molecule type" value="Genomic_DNA"/>
</dbReference>
<accession>A0ABU6YUI4</accession>
<organism evidence="1 2">
    <name type="scientific">Stylosanthes scabra</name>
    <dbReference type="NCBI Taxonomy" id="79078"/>
    <lineage>
        <taxon>Eukaryota</taxon>
        <taxon>Viridiplantae</taxon>
        <taxon>Streptophyta</taxon>
        <taxon>Embryophyta</taxon>
        <taxon>Tracheophyta</taxon>
        <taxon>Spermatophyta</taxon>
        <taxon>Magnoliopsida</taxon>
        <taxon>eudicotyledons</taxon>
        <taxon>Gunneridae</taxon>
        <taxon>Pentapetalae</taxon>
        <taxon>rosids</taxon>
        <taxon>fabids</taxon>
        <taxon>Fabales</taxon>
        <taxon>Fabaceae</taxon>
        <taxon>Papilionoideae</taxon>
        <taxon>50 kb inversion clade</taxon>
        <taxon>dalbergioids sensu lato</taxon>
        <taxon>Dalbergieae</taxon>
        <taxon>Pterocarpus clade</taxon>
        <taxon>Stylosanthes</taxon>
    </lineage>
</organism>
<keyword evidence="2" id="KW-1185">Reference proteome</keyword>
<comment type="caution">
    <text evidence="1">The sequence shown here is derived from an EMBL/GenBank/DDBJ whole genome shotgun (WGS) entry which is preliminary data.</text>
</comment>
<proteinExistence type="predicted"/>
<dbReference type="Proteomes" id="UP001341840">
    <property type="component" value="Unassembled WGS sequence"/>
</dbReference>
<evidence type="ECO:0000313" key="2">
    <source>
        <dbReference type="Proteomes" id="UP001341840"/>
    </source>
</evidence>
<protein>
    <submittedName>
        <fullName evidence="1">Uncharacterized protein</fullName>
    </submittedName>
</protein>
<evidence type="ECO:0000313" key="1">
    <source>
        <dbReference type="EMBL" id="MED6213397.1"/>
    </source>
</evidence>
<reference evidence="1 2" key="1">
    <citation type="journal article" date="2023" name="Plants (Basel)">
        <title>Bridging the Gap: Combining Genomics and Transcriptomics Approaches to Understand Stylosanthes scabra, an Orphan Legume from the Brazilian Caatinga.</title>
        <authorList>
            <person name="Ferreira-Neto J.R.C."/>
            <person name="da Silva M.D."/>
            <person name="Binneck E."/>
            <person name="de Melo N.F."/>
            <person name="da Silva R.H."/>
            <person name="de Melo A.L.T.M."/>
            <person name="Pandolfi V."/>
            <person name="Bustamante F.O."/>
            <person name="Brasileiro-Vidal A.C."/>
            <person name="Benko-Iseppon A.M."/>
        </authorList>
    </citation>
    <scope>NUCLEOTIDE SEQUENCE [LARGE SCALE GENOMIC DNA]</scope>
    <source>
        <tissue evidence="1">Leaves</tissue>
    </source>
</reference>